<comment type="caution">
    <text evidence="1">The sequence shown here is derived from an EMBL/GenBank/DDBJ whole genome shotgun (WGS) entry which is preliminary data.</text>
</comment>
<dbReference type="Proteomes" id="UP001157974">
    <property type="component" value="Unassembled WGS sequence"/>
</dbReference>
<dbReference type="AlphaFoldDB" id="A0AAV8UFQ3"/>
<organism evidence="1 2">
    <name type="scientific">Rhodosorus marinus</name>
    <dbReference type="NCBI Taxonomy" id="101924"/>
    <lineage>
        <taxon>Eukaryota</taxon>
        <taxon>Rhodophyta</taxon>
        <taxon>Stylonematophyceae</taxon>
        <taxon>Stylonematales</taxon>
        <taxon>Stylonemataceae</taxon>
        <taxon>Rhodosorus</taxon>
    </lineage>
</organism>
<sequence length="134" mass="15586">MDYLLELDLLPDLLNSFSAKVTSSEVTRITDLEMVDGETPTADDKISPLKKDLNEIEARVVRSKKSGRTLNLLDMDNDLNRLKEISRTVEELSRYYSHRKVCLEDERQDLEEMQLELRSPQERDLKPGFEVLPF</sequence>
<gene>
    <name evidence="1" type="ORF">NDN08_007144</name>
</gene>
<proteinExistence type="predicted"/>
<name>A0AAV8UFQ3_9RHOD</name>
<dbReference type="EMBL" id="JAMWBK010000011">
    <property type="protein sequence ID" value="KAJ8901296.1"/>
    <property type="molecule type" value="Genomic_DNA"/>
</dbReference>
<keyword evidence="2" id="KW-1185">Reference proteome</keyword>
<evidence type="ECO:0000313" key="1">
    <source>
        <dbReference type="EMBL" id="KAJ8901296.1"/>
    </source>
</evidence>
<accession>A0AAV8UFQ3</accession>
<protein>
    <submittedName>
        <fullName evidence="1">Uncharacterized protein</fullName>
    </submittedName>
</protein>
<evidence type="ECO:0000313" key="2">
    <source>
        <dbReference type="Proteomes" id="UP001157974"/>
    </source>
</evidence>
<reference evidence="1 2" key="1">
    <citation type="journal article" date="2023" name="Nat. Commun.">
        <title>Origin of minicircular mitochondrial genomes in red algae.</title>
        <authorList>
            <person name="Lee Y."/>
            <person name="Cho C.H."/>
            <person name="Lee Y.M."/>
            <person name="Park S.I."/>
            <person name="Yang J.H."/>
            <person name="West J.A."/>
            <person name="Bhattacharya D."/>
            <person name="Yoon H.S."/>
        </authorList>
    </citation>
    <scope>NUCLEOTIDE SEQUENCE [LARGE SCALE GENOMIC DNA]</scope>
    <source>
        <strain evidence="1 2">CCMP1338</strain>
        <tissue evidence="1">Whole cell</tissue>
    </source>
</reference>